<organism evidence="2 3">
    <name type="scientific">Chlamydomonas eustigma</name>
    <dbReference type="NCBI Taxonomy" id="1157962"/>
    <lineage>
        <taxon>Eukaryota</taxon>
        <taxon>Viridiplantae</taxon>
        <taxon>Chlorophyta</taxon>
        <taxon>core chlorophytes</taxon>
        <taxon>Chlorophyceae</taxon>
        <taxon>CS clade</taxon>
        <taxon>Chlamydomonadales</taxon>
        <taxon>Chlamydomonadaceae</taxon>
        <taxon>Chlamydomonas</taxon>
    </lineage>
</organism>
<feature type="region of interest" description="Disordered" evidence="1">
    <location>
        <begin position="808"/>
        <end position="841"/>
    </location>
</feature>
<name>A0A250WR84_9CHLO</name>
<protein>
    <submittedName>
        <fullName evidence="2">Uncharacterized protein</fullName>
    </submittedName>
</protein>
<comment type="caution">
    <text evidence="2">The sequence shown here is derived from an EMBL/GenBank/DDBJ whole genome shotgun (WGS) entry which is preliminary data.</text>
</comment>
<evidence type="ECO:0000256" key="1">
    <source>
        <dbReference type="SAM" id="MobiDB-lite"/>
    </source>
</evidence>
<dbReference type="Proteomes" id="UP000232323">
    <property type="component" value="Unassembled WGS sequence"/>
</dbReference>
<proteinExistence type="predicted"/>
<keyword evidence="3" id="KW-1185">Reference proteome</keyword>
<dbReference type="AlphaFoldDB" id="A0A250WR84"/>
<feature type="region of interest" description="Disordered" evidence="1">
    <location>
        <begin position="286"/>
        <end position="307"/>
    </location>
</feature>
<evidence type="ECO:0000313" key="2">
    <source>
        <dbReference type="EMBL" id="GAX73328.1"/>
    </source>
</evidence>
<feature type="region of interest" description="Disordered" evidence="1">
    <location>
        <begin position="583"/>
        <end position="606"/>
    </location>
</feature>
<reference evidence="2 3" key="1">
    <citation type="submission" date="2017-08" db="EMBL/GenBank/DDBJ databases">
        <title>Acidophilic green algal genome provides insights into adaptation to an acidic environment.</title>
        <authorList>
            <person name="Hirooka S."/>
            <person name="Hirose Y."/>
            <person name="Kanesaki Y."/>
            <person name="Higuchi S."/>
            <person name="Fujiwara T."/>
            <person name="Onuma R."/>
            <person name="Era A."/>
            <person name="Ohbayashi R."/>
            <person name="Uzuka A."/>
            <person name="Nozaki H."/>
            <person name="Yoshikawa H."/>
            <person name="Miyagishima S.Y."/>
        </authorList>
    </citation>
    <scope>NUCLEOTIDE SEQUENCE [LARGE SCALE GENOMIC DNA]</scope>
    <source>
        <strain evidence="2 3">NIES-2499</strain>
    </source>
</reference>
<evidence type="ECO:0000313" key="3">
    <source>
        <dbReference type="Proteomes" id="UP000232323"/>
    </source>
</evidence>
<accession>A0A250WR84</accession>
<feature type="compositionally biased region" description="Low complexity" evidence="1">
    <location>
        <begin position="591"/>
        <end position="606"/>
    </location>
</feature>
<sequence length="841" mass="89094">MSQSEVSDYEDEELLSPEIANLSAAERQEIEEAWSFILEDSEGRSCIDIATFKAISDACLGRKEYNMSELRRALLTADINSYEFQLFMAKSIARASLPDLEQSCQKAFLRMTLEAPAGMIGLTHLSEIIQMYRIKVLTRRQIATTSQRHAIKAGTFSASGRASPRFGFASTPGSPLVVDCSDERSANVKVKGTTLFHRMSSDDRRHGLSLEKHVNAAASTAVYHESQPASHVPRNNLTSPPHSGSSIVSMCVDETSSLDQHSGSFSPVRSNKSVTGSLLLLQQLKGRPATSHGLSSPPPQPVIAASTSTNSNNLTLLSRSSSFHQVSTVGEGRLLGVLGNLSLQSSPVSTSQLKGRKACPISGRSSQHTRVIRRNCSAFFHPKSEGGIHLQSFSSSSSSALQKSMLNSGITESSNGVAVNGGGVYCSTLLSSTRSFLGGFNNSASIRQVQSGALTADNASQYFQAMGTQRSSYSETSSRLQSNNTARSVIEKSKILVLQVEFTMTKIYASARPSTITKPSITNVKLDQSPTFSVRRSRSTQAASQLSGLFRSTGSSIVVTTADPGNVRQGLISSAGSILQRKSSAAVTRNSHPSSPSSSPNSASSSLKGATSKYIAADYVGVLESAGADELITDAVTENLHTSTANYPHLALPAIAVVDDVDTCDDAGIWDKSAQVGASPCRVAVASRSLGKVGLLTAGHEEHSQLKYMPATDGMLGGGKGAWCDHESDSFYMPFNFGSSGTDPSNPYVGVSIGLTPSPPPQRQLSPAAGAVMPAGSRISMRGGGALASTSSVSPSFSRRMSALSSHSHPSYLALRSRSPSTTPADPLKTIPISRYTQIRP</sequence>
<feature type="region of interest" description="Disordered" evidence="1">
    <location>
        <begin position="222"/>
        <end position="248"/>
    </location>
</feature>
<gene>
    <name evidence="2" type="ORF">CEUSTIGMA_g782.t1</name>
</gene>
<dbReference type="EMBL" id="BEGY01000003">
    <property type="protein sequence ID" value="GAX73328.1"/>
    <property type="molecule type" value="Genomic_DNA"/>
</dbReference>
<feature type="compositionally biased region" description="Polar residues" evidence="1">
    <location>
        <begin position="227"/>
        <end position="248"/>
    </location>
</feature>